<keyword evidence="2" id="KW-1185">Reference proteome</keyword>
<dbReference type="Proteomes" id="UP000184212">
    <property type="component" value="Unassembled WGS sequence"/>
</dbReference>
<dbReference type="AlphaFoldDB" id="A0A1M5RYW2"/>
<proteinExistence type="predicted"/>
<evidence type="ECO:0000313" key="2">
    <source>
        <dbReference type="Proteomes" id="UP000184212"/>
    </source>
</evidence>
<sequence>MSEQPDPNFQRHLRARAKLYKSLSDYILYMLQQSLFPKQEIGSTWNCKNSLNTAFWPLALVWQYCNTETSNKNQMKTLKTLVVLVALIAGSQLVQAKDKTCSCIEVLSIKRDIFYFKTPEDLTGATIEVYSADTLIFTNQVAHRKTLIDFYFEKPGVYTIKIIKGAKVEEFTYQKQSPSPYAESESGHHIEIAK</sequence>
<organism evidence="1 2">
    <name type="scientific">Chryseolinea serpens</name>
    <dbReference type="NCBI Taxonomy" id="947013"/>
    <lineage>
        <taxon>Bacteria</taxon>
        <taxon>Pseudomonadati</taxon>
        <taxon>Bacteroidota</taxon>
        <taxon>Cytophagia</taxon>
        <taxon>Cytophagales</taxon>
        <taxon>Fulvivirgaceae</taxon>
        <taxon>Chryseolinea</taxon>
    </lineage>
</organism>
<gene>
    <name evidence="1" type="ORF">SAMN04488109_3658</name>
</gene>
<reference evidence="1 2" key="1">
    <citation type="submission" date="2016-11" db="EMBL/GenBank/DDBJ databases">
        <authorList>
            <person name="Jaros S."/>
            <person name="Januszkiewicz K."/>
            <person name="Wedrychowicz H."/>
        </authorList>
    </citation>
    <scope>NUCLEOTIDE SEQUENCE [LARGE SCALE GENOMIC DNA]</scope>
    <source>
        <strain evidence="1 2">DSM 24574</strain>
    </source>
</reference>
<name>A0A1M5RYW2_9BACT</name>
<protein>
    <submittedName>
        <fullName evidence="1">Uncharacterized protein</fullName>
    </submittedName>
</protein>
<evidence type="ECO:0000313" key="1">
    <source>
        <dbReference type="EMBL" id="SHH31436.1"/>
    </source>
</evidence>
<accession>A0A1M5RYW2</accession>
<dbReference type="EMBL" id="FQWQ01000002">
    <property type="protein sequence ID" value="SHH31436.1"/>
    <property type="molecule type" value="Genomic_DNA"/>
</dbReference>